<dbReference type="AlphaFoldDB" id="A0A0D2K6Y2"/>
<dbReference type="KEGG" id="mng:MNEG_1905"/>
<feature type="domain" description="Glycolipid transfer protein" evidence="1">
    <location>
        <begin position="27"/>
        <end position="161"/>
    </location>
</feature>
<protein>
    <recommendedName>
        <fullName evidence="1">Glycolipid transfer protein domain-containing protein</fullName>
    </recommendedName>
</protein>
<evidence type="ECO:0000313" key="3">
    <source>
        <dbReference type="Proteomes" id="UP000054498"/>
    </source>
</evidence>
<dbReference type="PANTHER" id="PTHR10219">
    <property type="entry name" value="GLYCOLIPID TRANSFER PROTEIN-RELATED"/>
    <property type="match status" value="1"/>
</dbReference>
<dbReference type="GO" id="GO:1902388">
    <property type="term" value="F:ceramide 1-phosphate transfer activity"/>
    <property type="evidence" value="ECO:0007669"/>
    <property type="project" value="TreeGrafter"/>
</dbReference>
<dbReference type="OrthoDB" id="116883at2759"/>
<dbReference type="STRING" id="145388.A0A0D2K6Y2"/>
<dbReference type="Proteomes" id="UP000054498">
    <property type="component" value="Unassembled WGS sequence"/>
</dbReference>
<accession>A0A0D2K6Y2</accession>
<dbReference type="Pfam" id="PF08718">
    <property type="entry name" value="GLTP"/>
    <property type="match status" value="1"/>
</dbReference>
<dbReference type="GeneID" id="25734783"/>
<evidence type="ECO:0000313" key="2">
    <source>
        <dbReference type="EMBL" id="KIZ06058.1"/>
    </source>
</evidence>
<dbReference type="PANTHER" id="PTHR10219:SF43">
    <property type="entry name" value="GLYCOLIPID TRANSFER PROTEIN DOMAIN-CONTAINING PROTEIN"/>
    <property type="match status" value="1"/>
</dbReference>
<dbReference type="InterPro" id="IPR014830">
    <property type="entry name" value="Glycolipid_transfer_prot_dom"/>
</dbReference>
<gene>
    <name evidence="2" type="ORF">MNEG_1905</name>
</gene>
<dbReference type="EMBL" id="KK100421">
    <property type="protein sequence ID" value="KIZ06058.1"/>
    <property type="molecule type" value="Genomic_DNA"/>
</dbReference>
<dbReference type="GO" id="GO:0005829">
    <property type="term" value="C:cytosol"/>
    <property type="evidence" value="ECO:0007669"/>
    <property type="project" value="TreeGrafter"/>
</dbReference>
<name>A0A0D2K6Y2_9CHLO</name>
<dbReference type="Gene3D" id="1.10.3520.10">
    <property type="entry name" value="Glycolipid transfer protein"/>
    <property type="match status" value="1"/>
</dbReference>
<dbReference type="GO" id="GO:0016020">
    <property type="term" value="C:membrane"/>
    <property type="evidence" value="ECO:0007669"/>
    <property type="project" value="TreeGrafter"/>
</dbReference>
<reference evidence="2 3" key="1">
    <citation type="journal article" date="2013" name="BMC Genomics">
        <title>Reconstruction of the lipid metabolism for the microalga Monoraphidium neglectum from its genome sequence reveals characteristics suitable for biofuel production.</title>
        <authorList>
            <person name="Bogen C."/>
            <person name="Al-Dilaimi A."/>
            <person name="Albersmeier A."/>
            <person name="Wichmann J."/>
            <person name="Grundmann M."/>
            <person name="Rupp O."/>
            <person name="Lauersen K.J."/>
            <person name="Blifernez-Klassen O."/>
            <person name="Kalinowski J."/>
            <person name="Goesmann A."/>
            <person name="Mussgnug J.H."/>
            <person name="Kruse O."/>
        </authorList>
    </citation>
    <scope>NUCLEOTIDE SEQUENCE [LARGE SCALE GENOMIC DNA]</scope>
    <source>
        <strain evidence="2 3">SAG 48.87</strain>
    </source>
</reference>
<dbReference type="SUPFAM" id="SSF110004">
    <property type="entry name" value="Glycolipid transfer protein, GLTP"/>
    <property type="match status" value="1"/>
</dbReference>
<keyword evidence="3" id="KW-1185">Reference proteome</keyword>
<dbReference type="InterPro" id="IPR036497">
    <property type="entry name" value="GLTP_sf"/>
</dbReference>
<proteinExistence type="predicted"/>
<dbReference type="RefSeq" id="XP_013905077.1">
    <property type="nucleotide sequence ID" value="XM_014049623.1"/>
</dbReference>
<organism evidence="2 3">
    <name type="scientific">Monoraphidium neglectum</name>
    <dbReference type="NCBI Taxonomy" id="145388"/>
    <lineage>
        <taxon>Eukaryota</taxon>
        <taxon>Viridiplantae</taxon>
        <taxon>Chlorophyta</taxon>
        <taxon>core chlorophytes</taxon>
        <taxon>Chlorophyceae</taxon>
        <taxon>CS clade</taxon>
        <taxon>Sphaeropleales</taxon>
        <taxon>Selenastraceae</taxon>
        <taxon>Monoraphidium</taxon>
    </lineage>
</organism>
<sequence length="205" mass="22243">MRALRPAAALHEALQAAAQQGGSPPPKDFVESAEAILPFFDHLGPVFTVARHEFTSKLATLRDAAGRHRTLSDVVRADAARGAVTVKNSCTRNLHRLVAAISFIKILFERLSRSHATHLREAASDAYEAALAPFHTMLIRGAVRAGMLTLPTREHFLASIGETEESAAPRCAEVIASCEAVIVVVDKLLAGIEFPVSDVWFWPSR</sequence>
<dbReference type="GO" id="GO:1902387">
    <property type="term" value="F:ceramide 1-phosphate binding"/>
    <property type="evidence" value="ECO:0007669"/>
    <property type="project" value="TreeGrafter"/>
</dbReference>
<evidence type="ECO:0000259" key="1">
    <source>
        <dbReference type="Pfam" id="PF08718"/>
    </source>
</evidence>